<feature type="transmembrane region" description="Helical" evidence="6">
    <location>
        <begin position="143"/>
        <end position="167"/>
    </location>
</feature>
<dbReference type="Proteomes" id="UP000321571">
    <property type="component" value="Unassembled WGS sequence"/>
</dbReference>
<evidence type="ECO:0000256" key="5">
    <source>
        <dbReference type="ARBA" id="ARBA00023136"/>
    </source>
</evidence>
<keyword evidence="5 6" id="KW-0472">Membrane</keyword>
<feature type="transmembrane region" description="Helical" evidence="6">
    <location>
        <begin position="20"/>
        <end position="38"/>
    </location>
</feature>
<evidence type="ECO:0000313" key="8">
    <source>
        <dbReference type="EMBL" id="TXL62346.1"/>
    </source>
</evidence>
<evidence type="ECO:0000313" key="9">
    <source>
        <dbReference type="Proteomes" id="UP000321571"/>
    </source>
</evidence>
<proteinExistence type="inferred from homology"/>
<feature type="domain" description="ABC transmembrane type-1" evidence="7">
    <location>
        <begin position="15"/>
        <end position="197"/>
    </location>
</feature>
<dbReference type="GO" id="GO:0031460">
    <property type="term" value="P:glycine betaine transport"/>
    <property type="evidence" value="ECO:0007669"/>
    <property type="project" value="TreeGrafter"/>
</dbReference>
<keyword evidence="3 6" id="KW-0812">Transmembrane</keyword>
<evidence type="ECO:0000256" key="2">
    <source>
        <dbReference type="ARBA" id="ARBA00022448"/>
    </source>
</evidence>
<keyword evidence="2 6" id="KW-0813">Transport</keyword>
<dbReference type="SUPFAM" id="SSF161098">
    <property type="entry name" value="MetI-like"/>
    <property type="match status" value="1"/>
</dbReference>
<dbReference type="PANTHER" id="PTHR30177:SF4">
    <property type="entry name" value="OSMOPROTECTANT IMPORT PERMEASE PROTEIN OSMW"/>
    <property type="match status" value="1"/>
</dbReference>
<dbReference type="Pfam" id="PF00528">
    <property type="entry name" value="BPD_transp_1"/>
    <property type="match status" value="1"/>
</dbReference>
<feature type="transmembrane region" description="Helical" evidence="6">
    <location>
        <begin position="179"/>
        <end position="199"/>
    </location>
</feature>
<comment type="subcellular location">
    <subcellularLocation>
        <location evidence="6">Cell membrane</location>
        <topology evidence="6">Multi-pass membrane protein</topology>
    </subcellularLocation>
    <subcellularLocation>
        <location evidence="1">Membrane</location>
        <topology evidence="1">Multi-pass membrane protein</topology>
    </subcellularLocation>
</comment>
<reference evidence="8 9" key="1">
    <citation type="submission" date="2019-06" db="EMBL/GenBank/DDBJ databases">
        <title>Aeromicrobium sp. nov., isolated from a maize field.</title>
        <authorList>
            <person name="Lin S.-Y."/>
            <person name="Tsai C.-F."/>
            <person name="Young C.-C."/>
        </authorList>
    </citation>
    <scope>NUCLEOTIDE SEQUENCE [LARGE SCALE GENOMIC DNA]</scope>
    <source>
        <strain evidence="8 9">CC-CFT486</strain>
    </source>
</reference>
<dbReference type="InterPro" id="IPR035906">
    <property type="entry name" value="MetI-like_sf"/>
</dbReference>
<protein>
    <submittedName>
        <fullName evidence="8">ABC transporter permease</fullName>
    </submittedName>
</protein>
<dbReference type="PROSITE" id="PS50928">
    <property type="entry name" value="ABC_TM1"/>
    <property type="match status" value="1"/>
</dbReference>
<dbReference type="Gene3D" id="1.10.3720.10">
    <property type="entry name" value="MetI-like"/>
    <property type="match status" value="1"/>
</dbReference>
<gene>
    <name evidence="8" type="ORF">FHP06_06540</name>
</gene>
<dbReference type="InterPro" id="IPR051204">
    <property type="entry name" value="ABC_transp_perm/SBD"/>
</dbReference>
<sequence length="232" mass="24946">MTWGWDNRDRILDLALTHMWLSAIPIVLGFVIALPIGWYANKRRWFRGPILSLGSVLYSIPSLPLFVILPSIIGTRILDPTNVVVALTVYATAIMVRSACDAFESVSGSVLDAAEATGYSGPQRGFGVELPLAGPVLLAGLRVVSVSTVSLVSVGALIGVSSLGSFFTDGFQRDFTTEIMVGVVGIVVIALLFDAVLVLTGRLLMPWTRATARPRFERIRSFRYAFGSGPGS</sequence>
<comment type="caution">
    <text evidence="8">The sequence shown here is derived from an EMBL/GenBank/DDBJ whole genome shotgun (WGS) entry which is preliminary data.</text>
</comment>
<dbReference type="EMBL" id="VDUX01000002">
    <property type="protein sequence ID" value="TXL62346.1"/>
    <property type="molecule type" value="Genomic_DNA"/>
</dbReference>
<evidence type="ECO:0000256" key="1">
    <source>
        <dbReference type="ARBA" id="ARBA00004141"/>
    </source>
</evidence>
<dbReference type="PANTHER" id="PTHR30177">
    <property type="entry name" value="GLYCINE BETAINE/L-PROLINE TRANSPORT SYSTEM PERMEASE PROTEIN PROW"/>
    <property type="match status" value="1"/>
</dbReference>
<accession>A0A5C8NMH0</accession>
<dbReference type="GO" id="GO:0005886">
    <property type="term" value="C:plasma membrane"/>
    <property type="evidence" value="ECO:0007669"/>
    <property type="project" value="UniProtKB-SubCell"/>
</dbReference>
<evidence type="ECO:0000256" key="4">
    <source>
        <dbReference type="ARBA" id="ARBA00022989"/>
    </source>
</evidence>
<dbReference type="OrthoDB" id="3233284at2"/>
<evidence type="ECO:0000256" key="3">
    <source>
        <dbReference type="ARBA" id="ARBA00022692"/>
    </source>
</evidence>
<dbReference type="GO" id="GO:0055085">
    <property type="term" value="P:transmembrane transport"/>
    <property type="evidence" value="ECO:0007669"/>
    <property type="project" value="InterPro"/>
</dbReference>
<dbReference type="InterPro" id="IPR000515">
    <property type="entry name" value="MetI-like"/>
</dbReference>
<comment type="similarity">
    <text evidence="6">Belongs to the binding-protein-dependent transport system permease family.</text>
</comment>
<dbReference type="RefSeq" id="WP_147684947.1">
    <property type="nucleotide sequence ID" value="NZ_VDUX01000002.1"/>
</dbReference>
<name>A0A5C8NMH0_9ACTN</name>
<keyword evidence="9" id="KW-1185">Reference proteome</keyword>
<feature type="transmembrane region" description="Helical" evidence="6">
    <location>
        <begin position="50"/>
        <end position="73"/>
    </location>
</feature>
<evidence type="ECO:0000256" key="6">
    <source>
        <dbReference type="RuleBase" id="RU363032"/>
    </source>
</evidence>
<evidence type="ECO:0000259" key="7">
    <source>
        <dbReference type="PROSITE" id="PS50928"/>
    </source>
</evidence>
<organism evidence="8 9">
    <name type="scientific">Aeromicrobium terrae</name>
    <dbReference type="NCBI Taxonomy" id="2498846"/>
    <lineage>
        <taxon>Bacteria</taxon>
        <taxon>Bacillati</taxon>
        <taxon>Actinomycetota</taxon>
        <taxon>Actinomycetes</taxon>
        <taxon>Propionibacteriales</taxon>
        <taxon>Nocardioidaceae</taxon>
        <taxon>Aeromicrobium</taxon>
    </lineage>
</organism>
<dbReference type="AlphaFoldDB" id="A0A5C8NMH0"/>
<keyword evidence="4 6" id="KW-1133">Transmembrane helix</keyword>